<sequence length="297" mass="32606">MAPNEPLKSARSSRDELAVISNRLAIAMAKREALVKSWTASSSRPEPEKTQEELDAEDAALFRNAPPHLGVGAAIPAHFLANESEGGKKALRAKLLSTKGLKASKARDTVEKAASAKRAMREQSSDEEEGRSSLGRAKNFKSRPKPVPVVVTKQDSATASESDEQSHQTKAKKRKIDVEEAEAPKEVSKAESENKEMSRVEKGRSIHSGNTKKDKKPAINSSEDSDAENDEPMENIPSKGNQTEPMVSKGMPGPFKREGVTASLQEDGMDAKERRRLKKKEKKRMKKLREKELAAKV</sequence>
<gene>
    <name evidence="2" type="ORF">IFR04_012356</name>
</gene>
<keyword evidence="3" id="KW-1185">Reference proteome</keyword>
<name>A0A8H7T7S3_9HELO</name>
<feature type="compositionally biased region" description="Basic residues" evidence="1">
    <location>
        <begin position="274"/>
        <end position="288"/>
    </location>
</feature>
<feature type="region of interest" description="Disordered" evidence="1">
    <location>
        <begin position="97"/>
        <end position="297"/>
    </location>
</feature>
<organism evidence="2 3">
    <name type="scientific">Cadophora malorum</name>
    <dbReference type="NCBI Taxonomy" id="108018"/>
    <lineage>
        <taxon>Eukaryota</taxon>
        <taxon>Fungi</taxon>
        <taxon>Dikarya</taxon>
        <taxon>Ascomycota</taxon>
        <taxon>Pezizomycotina</taxon>
        <taxon>Leotiomycetes</taxon>
        <taxon>Helotiales</taxon>
        <taxon>Ploettnerulaceae</taxon>
        <taxon>Cadophora</taxon>
    </lineage>
</organism>
<proteinExistence type="predicted"/>
<feature type="compositionally biased region" description="Acidic residues" evidence="1">
    <location>
        <begin position="223"/>
        <end position="233"/>
    </location>
</feature>
<evidence type="ECO:0000313" key="2">
    <source>
        <dbReference type="EMBL" id="KAG4414511.1"/>
    </source>
</evidence>
<feature type="compositionally biased region" description="Basic and acidic residues" evidence="1">
    <location>
        <begin position="176"/>
        <end position="204"/>
    </location>
</feature>
<evidence type="ECO:0000313" key="3">
    <source>
        <dbReference type="Proteomes" id="UP000664132"/>
    </source>
</evidence>
<evidence type="ECO:0000256" key="1">
    <source>
        <dbReference type="SAM" id="MobiDB-lite"/>
    </source>
</evidence>
<dbReference type="AlphaFoldDB" id="A0A8H7T7S3"/>
<comment type="caution">
    <text evidence="2">The sequence shown here is derived from an EMBL/GenBank/DDBJ whole genome shotgun (WGS) entry which is preliminary data.</text>
</comment>
<dbReference type="EMBL" id="JAFJYH010000261">
    <property type="protein sequence ID" value="KAG4414511.1"/>
    <property type="molecule type" value="Genomic_DNA"/>
</dbReference>
<accession>A0A8H7T7S3</accession>
<dbReference type="OrthoDB" id="3438340at2759"/>
<dbReference type="Proteomes" id="UP000664132">
    <property type="component" value="Unassembled WGS sequence"/>
</dbReference>
<reference evidence="2" key="1">
    <citation type="submission" date="2021-02" db="EMBL/GenBank/DDBJ databases">
        <title>Genome sequence Cadophora malorum strain M34.</title>
        <authorList>
            <person name="Stefanovic E."/>
            <person name="Vu D."/>
            <person name="Scully C."/>
            <person name="Dijksterhuis J."/>
            <person name="Roader J."/>
            <person name="Houbraken J."/>
        </authorList>
    </citation>
    <scope>NUCLEOTIDE SEQUENCE</scope>
    <source>
        <strain evidence="2">M34</strain>
    </source>
</reference>
<protein>
    <submittedName>
        <fullName evidence="2">Uncharacterized protein</fullName>
    </submittedName>
</protein>